<keyword evidence="6" id="KW-0328">Glycosyltransferase</keyword>
<dbReference type="GO" id="GO:0009002">
    <property type="term" value="F:serine-type D-Ala-D-Ala carboxypeptidase activity"/>
    <property type="evidence" value="ECO:0007669"/>
    <property type="project" value="UniProtKB-EC"/>
</dbReference>
<evidence type="ECO:0000256" key="15">
    <source>
        <dbReference type="SAM" id="MobiDB-lite"/>
    </source>
</evidence>
<feature type="compositionally biased region" description="Basic residues" evidence="15">
    <location>
        <begin position="58"/>
        <end position="69"/>
    </location>
</feature>
<keyword evidence="16" id="KW-0812">Transmembrane</keyword>
<dbReference type="KEGG" id="ocg:OCA5_c03820"/>
<dbReference type="InterPro" id="IPR023346">
    <property type="entry name" value="Lysozyme-like_dom_sf"/>
</dbReference>
<dbReference type="KEGG" id="oca:OCAR_4130"/>
<dbReference type="GO" id="GO:0006508">
    <property type="term" value="P:proteolysis"/>
    <property type="evidence" value="ECO:0007669"/>
    <property type="project" value="UniProtKB-KW"/>
</dbReference>
<comment type="catalytic activity">
    <reaction evidence="13">
        <text>Preferential cleavage: (Ac)2-L-Lys-D-Ala-|-D-Ala. Also transpeptidation of peptidyl-alanyl moieties that are N-acyl substituents of D-alanine.</text>
        <dbReference type="EC" id="3.4.16.4"/>
    </reaction>
</comment>
<evidence type="ECO:0000256" key="5">
    <source>
        <dbReference type="ARBA" id="ARBA00022670"/>
    </source>
</evidence>
<keyword evidence="7" id="KW-0808">Transferase</keyword>
<comment type="catalytic activity">
    <reaction evidence="14">
        <text>[GlcNAc-(1-&gt;4)-Mur2Ac(oyl-L-Ala-gamma-D-Glu-L-Lys-D-Ala-D-Ala)](n)-di-trans,octa-cis-undecaprenyl diphosphate + beta-D-GlcNAc-(1-&gt;4)-Mur2Ac(oyl-L-Ala-gamma-D-Glu-L-Lys-D-Ala-D-Ala)-di-trans,octa-cis-undecaprenyl diphosphate = [GlcNAc-(1-&gt;4)-Mur2Ac(oyl-L-Ala-gamma-D-Glu-L-Lys-D-Ala-D-Ala)](n+1)-di-trans,octa-cis-undecaprenyl diphosphate + di-trans,octa-cis-undecaprenyl diphosphate + H(+)</text>
        <dbReference type="Rhea" id="RHEA:23708"/>
        <dbReference type="Rhea" id="RHEA-COMP:9602"/>
        <dbReference type="Rhea" id="RHEA-COMP:9603"/>
        <dbReference type="ChEBI" id="CHEBI:15378"/>
        <dbReference type="ChEBI" id="CHEBI:58405"/>
        <dbReference type="ChEBI" id="CHEBI:60033"/>
        <dbReference type="ChEBI" id="CHEBI:78435"/>
        <dbReference type="EC" id="2.4.99.28"/>
    </reaction>
</comment>
<keyword evidence="5" id="KW-0645">Protease</keyword>
<feature type="domain" description="Penicillin-binding protein transpeptidase" evidence="17">
    <location>
        <begin position="387"/>
        <end position="618"/>
    </location>
</feature>
<dbReference type="Proteomes" id="UP000007730">
    <property type="component" value="Chromosome"/>
</dbReference>
<dbReference type="InterPro" id="IPR050396">
    <property type="entry name" value="Glycosyltr_51/Transpeptidase"/>
</dbReference>
<gene>
    <name evidence="19" type="ordered locus">OCA5_c03820</name>
</gene>
<evidence type="ECO:0000256" key="3">
    <source>
        <dbReference type="ARBA" id="ARBA00007739"/>
    </source>
</evidence>
<evidence type="ECO:0000256" key="7">
    <source>
        <dbReference type="ARBA" id="ARBA00022679"/>
    </source>
</evidence>
<evidence type="ECO:0000256" key="1">
    <source>
        <dbReference type="ARBA" id="ARBA00004752"/>
    </source>
</evidence>
<dbReference type="FunFam" id="1.10.3810.10:FF:000001">
    <property type="entry name" value="Penicillin-binding protein 1A"/>
    <property type="match status" value="1"/>
</dbReference>
<feature type="region of interest" description="Disordered" evidence="15">
    <location>
        <begin position="682"/>
        <end position="753"/>
    </location>
</feature>
<evidence type="ECO:0000256" key="16">
    <source>
        <dbReference type="SAM" id="Phobius"/>
    </source>
</evidence>
<dbReference type="GO" id="GO:0008658">
    <property type="term" value="F:penicillin binding"/>
    <property type="evidence" value="ECO:0007669"/>
    <property type="project" value="InterPro"/>
</dbReference>
<reference evidence="19 20" key="1">
    <citation type="journal article" date="2011" name="J. Bacteriol.">
        <title>Complete genome sequences of the chemolithoautotrophic Oligotropha carboxidovorans strains OM4 and OM5.</title>
        <authorList>
            <person name="Volland S."/>
            <person name="Rachinger M."/>
            <person name="Strittmatter A."/>
            <person name="Daniel R."/>
            <person name="Gottschalk G."/>
            <person name="Meyer O."/>
        </authorList>
    </citation>
    <scope>NUCLEOTIDE SEQUENCE [LARGE SCALE GENOMIC DNA]</scope>
    <source>
        <strain evidence="20">ATCC 49405 / DSM 1227 / KCTC 32145 / OM5</strain>
    </source>
</reference>
<organism evidence="19 20">
    <name type="scientific">Afipia carboxidovorans (strain ATCC 49405 / DSM 1227 / KCTC 32145 / OM5)</name>
    <name type="common">Oligotropha carboxidovorans</name>
    <dbReference type="NCBI Taxonomy" id="504832"/>
    <lineage>
        <taxon>Bacteria</taxon>
        <taxon>Pseudomonadati</taxon>
        <taxon>Pseudomonadota</taxon>
        <taxon>Alphaproteobacteria</taxon>
        <taxon>Hyphomicrobiales</taxon>
        <taxon>Nitrobacteraceae</taxon>
        <taxon>Afipia</taxon>
    </lineage>
</organism>
<evidence type="ECO:0000256" key="2">
    <source>
        <dbReference type="ARBA" id="ARBA00007090"/>
    </source>
</evidence>
<feature type="domain" description="Glycosyl transferase family 51" evidence="18">
    <location>
        <begin position="136"/>
        <end position="301"/>
    </location>
</feature>
<evidence type="ECO:0000256" key="6">
    <source>
        <dbReference type="ARBA" id="ARBA00022676"/>
    </source>
</evidence>
<dbReference type="NCBIfam" id="TIGR02074">
    <property type="entry name" value="PBP_1a_fam"/>
    <property type="match status" value="1"/>
</dbReference>
<dbReference type="GO" id="GO:0008360">
    <property type="term" value="P:regulation of cell shape"/>
    <property type="evidence" value="ECO:0007669"/>
    <property type="project" value="UniProtKB-KW"/>
</dbReference>
<feature type="compositionally biased region" description="Basic and acidic residues" evidence="15">
    <location>
        <begin position="8"/>
        <end position="33"/>
    </location>
</feature>
<evidence type="ECO:0000256" key="9">
    <source>
        <dbReference type="ARBA" id="ARBA00022960"/>
    </source>
</evidence>
<keyword evidence="16" id="KW-1133">Transmembrane helix</keyword>
<name>B6JA38_AFIC5</name>
<comment type="similarity">
    <text evidence="3">In the N-terminal section; belongs to the glycosyltransferase 51 family.</text>
</comment>
<feature type="compositionally biased region" description="Basic and acidic residues" evidence="15">
    <location>
        <begin position="48"/>
        <end position="57"/>
    </location>
</feature>
<protein>
    <submittedName>
        <fullName evidence="19">Penicillin-binding protein</fullName>
    </submittedName>
</protein>
<dbReference type="GO" id="GO:0009252">
    <property type="term" value="P:peptidoglycan biosynthetic process"/>
    <property type="evidence" value="ECO:0007669"/>
    <property type="project" value="UniProtKB-UniPathway"/>
</dbReference>
<dbReference type="UniPathway" id="UPA00219"/>
<accession>B6JA38</accession>
<evidence type="ECO:0000256" key="10">
    <source>
        <dbReference type="ARBA" id="ARBA00022984"/>
    </source>
</evidence>
<evidence type="ECO:0000313" key="20">
    <source>
        <dbReference type="Proteomes" id="UP000007730"/>
    </source>
</evidence>
<keyword evidence="10" id="KW-0573">Peptidoglycan synthesis</keyword>
<evidence type="ECO:0000256" key="13">
    <source>
        <dbReference type="ARBA" id="ARBA00034000"/>
    </source>
</evidence>
<dbReference type="Pfam" id="PF00905">
    <property type="entry name" value="Transpeptidase"/>
    <property type="match status" value="1"/>
</dbReference>
<evidence type="ECO:0000256" key="8">
    <source>
        <dbReference type="ARBA" id="ARBA00022801"/>
    </source>
</evidence>
<dbReference type="Gene3D" id="3.40.710.10">
    <property type="entry name" value="DD-peptidase/beta-lactamase superfamily"/>
    <property type="match status" value="1"/>
</dbReference>
<dbReference type="OrthoDB" id="9766909at2"/>
<dbReference type="Gene3D" id="1.10.3810.10">
    <property type="entry name" value="Biosynthetic peptidoglycan transglycosylase-like"/>
    <property type="match status" value="1"/>
</dbReference>
<evidence type="ECO:0000313" key="19">
    <source>
        <dbReference type="EMBL" id="AEI05107.1"/>
    </source>
</evidence>
<dbReference type="InterPro" id="IPR001460">
    <property type="entry name" value="PCN-bd_Tpept"/>
</dbReference>
<evidence type="ECO:0000256" key="12">
    <source>
        <dbReference type="ARBA" id="ARBA00023316"/>
    </source>
</evidence>
<evidence type="ECO:0000256" key="14">
    <source>
        <dbReference type="ARBA" id="ARBA00049902"/>
    </source>
</evidence>
<keyword evidence="16" id="KW-0472">Membrane</keyword>
<dbReference type="PANTHER" id="PTHR32282">
    <property type="entry name" value="BINDING PROTEIN TRANSPEPTIDASE, PUTATIVE-RELATED"/>
    <property type="match status" value="1"/>
</dbReference>
<feature type="region of interest" description="Disordered" evidence="15">
    <location>
        <begin position="1"/>
        <end position="69"/>
    </location>
</feature>
<dbReference type="Pfam" id="PF00912">
    <property type="entry name" value="Transgly"/>
    <property type="match status" value="1"/>
</dbReference>
<dbReference type="InterPro" id="IPR012338">
    <property type="entry name" value="Beta-lactam/transpept-like"/>
</dbReference>
<dbReference type="SUPFAM" id="SSF53955">
    <property type="entry name" value="Lysozyme-like"/>
    <property type="match status" value="1"/>
</dbReference>
<proteinExistence type="inferred from homology"/>
<dbReference type="eggNOG" id="COG0744">
    <property type="taxonomic scope" value="Bacteria"/>
</dbReference>
<evidence type="ECO:0000256" key="11">
    <source>
        <dbReference type="ARBA" id="ARBA00023268"/>
    </source>
</evidence>
<keyword evidence="20" id="KW-1185">Reference proteome</keyword>
<dbReference type="HOGENOM" id="CLU_006354_2_7_5"/>
<dbReference type="SUPFAM" id="SSF56601">
    <property type="entry name" value="beta-lactamase/transpeptidase-like"/>
    <property type="match status" value="1"/>
</dbReference>
<dbReference type="RefSeq" id="WP_012561312.1">
    <property type="nucleotide sequence ID" value="NC_011386.1"/>
</dbReference>
<keyword evidence="9" id="KW-0133">Cell shape</keyword>
<dbReference type="CAZy" id="GT51">
    <property type="family name" value="Glycosyltransferase Family 51"/>
</dbReference>
<dbReference type="InterPro" id="IPR001264">
    <property type="entry name" value="Glyco_trans_51"/>
</dbReference>
<keyword evidence="12" id="KW-0961">Cell wall biogenesis/degradation</keyword>
<evidence type="ECO:0000256" key="4">
    <source>
        <dbReference type="ARBA" id="ARBA00022645"/>
    </source>
</evidence>
<sequence length="753" mass="81053">MARKKSGGRREPKFEGRSSLDGLRLSRTDRVGDSNDYEDEDEPPVRTSRREKSEPSRKGRPRKGRAAAKTSLRKRFGRVAYWSVVLGLWAMIAAVGVVVWVGAHLPSIQSLEIPKRPPTIQIVGTDGSVIATRGEMPGANVALRDLPSYLPNAFIAIEDRRFYSHFGIDPIGIARAALANVLHRSVAQGGSTLTQQLAKNLFLTQERTLQRKLQEAELALWLERKYSKQDILELYLNRVYFGSGAYGVEAAAQKYFGKPAKNVTLFEAAMLAGLVKSPSRLAPNRNPEGAEKRADTVLAAMVDAKFITPAQQKTAAAHPSFAVKPTGAGTINYVADWIGEVLDDLIGQVDQNIVVETTIDPKLQSVAEAAIIDELAAKSVKFNVSQGALVAMTPRGAVRAMVGGRNYAESQFNRAVTAKRQPGSAFKPFVYLTALEAGLTPDTVRQDAPIDIKGWKPENYSHQYFGPVTLTQALAMSLNTVAVRLGVEVGPQNVARTAHRLGIASKLAPNATIALGTSEVSPTELVSAYATFANNGGAVSPHVILRIRAADTGKVLYVRLPDPGSQVIDPRYVAMMNAMMHETLVIGTAKKADIPGWYAAGKTGTSQDFRDAWFIGYTAHLVTGVWLGNDDSSPTKKATGGGLPVEVWTRFMKTAHEGVAVANLSVPQASNPISDFFQSFSRETPSAQPLGPAASDQATYAREPSPGAGRYGQPAYPARSGNTRPPPTQASGRPEADAGLSGGGWLMDRLFGR</sequence>
<dbReference type="STRING" id="504832.OCA5_c03820"/>
<dbReference type="EMBL" id="CP002826">
    <property type="protein sequence ID" value="AEI05107.1"/>
    <property type="molecule type" value="Genomic_DNA"/>
</dbReference>
<dbReference type="GO" id="GO:0008955">
    <property type="term" value="F:peptidoglycan glycosyltransferase activity"/>
    <property type="evidence" value="ECO:0007669"/>
    <property type="project" value="UniProtKB-EC"/>
</dbReference>
<dbReference type="AlphaFoldDB" id="B6JA38"/>
<dbReference type="GO" id="GO:0071555">
    <property type="term" value="P:cell wall organization"/>
    <property type="evidence" value="ECO:0007669"/>
    <property type="project" value="UniProtKB-KW"/>
</dbReference>
<dbReference type="PATRIC" id="fig|504832.7.peg.401"/>
<evidence type="ECO:0000259" key="17">
    <source>
        <dbReference type="Pfam" id="PF00905"/>
    </source>
</evidence>
<keyword evidence="11" id="KW-0511">Multifunctional enzyme</keyword>
<comment type="similarity">
    <text evidence="2">In the C-terminal section; belongs to the transpeptidase family.</text>
</comment>
<dbReference type="PANTHER" id="PTHR32282:SF33">
    <property type="entry name" value="PEPTIDOGLYCAN GLYCOSYLTRANSFERASE"/>
    <property type="match status" value="1"/>
</dbReference>
<dbReference type="GO" id="GO:0030288">
    <property type="term" value="C:outer membrane-bounded periplasmic space"/>
    <property type="evidence" value="ECO:0007669"/>
    <property type="project" value="TreeGrafter"/>
</dbReference>
<evidence type="ECO:0000259" key="18">
    <source>
        <dbReference type="Pfam" id="PF00912"/>
    </source>
</evidence>
<comment type="pathway">
    <text evidence="1">Cell wall biogenesis; peptidoglycan biosynthesis.</text>
</comment>
<feature type="transmembrane region" description="Helical" evidence="16">
    <location>
        <begin position="79"/>
        <end position="103"/>
    </location>
</feature>
<keyword evidence="8" id="KW-0378">Hydrolase</keyword>
<dbReference type="InterPro" id="IPR036950">
    <property type="entry name" value="PBP_transglycosylase"/>
</dbReference>
<keyword evidence="4" id="KW-0121">Carboxypeptidase</keyword>